<dbReference type="STRING" id="1434108.MSBRM_2470"/>
<feature type="domain" description="ABC transmembrane type-1" evidence="11">
    <location>
        <begin position="123"/>
        <end position="324"/>
    </location>
</feature>
<dbReference type="Pfam" id="PF19300">
    <property type="entry name" value="BPD_transp_1_N"/>
    <property type="match status" value="1"/>
</dbReference>
<dbReference type="CDD" id="cd06261">
    <property type="entry name" value="TM_PBP2"/>
    <property type="match status" value="1"/>
</dbReference>
<dbReference type="PATRIC" id="fig|1434108.4.peg.3169"/>
<evidence type="ECO:0000259" key="11">
    <source>
        <dbReference type="PROSITE" id="PS50928"/>
    </source>
</evidence>
<evidence type="ECO:0000256" key="7">
    <source>
        <dbReference type="ARBA" id="ARBA00023065"/>
    </source>
</evidence>
<feature type="transmembrane region" description="Helical" evidence="10">
    <location>
        <begin position="255"/>
        <end position="281"/>
    </location>
</feature>
<evidence type="ECO:0000313" key="12">
    <source>
        <dbReference type="EMBL" id="AKB55468.1"/>
    </source>
</evidence>
<dbReference type="Gene3D" id="1.10.3720.10">
    <property type="entry name" value="MetI-like"/>
    <property type="match status" value="1"/>
</dbReference>
<keyword evidence="6 10" id="KW-1133">Transmembrane helix</keyword>
<keyword evidence="2 10" id="KW-0813">Transport</keyword>
<evidence type="ECO:0000256" key="6">
    <source>
        <dbReference type="ARBA" id="ARBA00022989"/>
    </source>
</evidence>
<feature type="transmembrane region" description="Helical" evidence="10">
    <location>
        <begin position="129"/>
        <end position="150"/>
    </location>
</feature>
<accession>A0A0E3QXG1</accession>
<feature type="transmembrane region" description="Helical" evidence="10">
    <location>
        <begin position="33"/>
        <end position="54"/>
    </location>
</feature>
<dbReference type="GO" id="GO:0015099">
    <property type="term" value="F:nickel cation transmembrane transporter activity"/>
    <property type="evidence" value="ECO:0007669"/>
    <property type="project" value="InterPro"/>
</dbReference>
<name>A0A0E3QXG1_METBA</name>
<dbReference type="PANTHER" id="PTHR43163">
    <property type="entry name" value="DIPEPTIDE TRANSPORT SYSTEM PERMEASE PROTEIN DPPB-RELATED"/>
    <property type="match status" value="1"/>
</dbReference>
<evidence type="ECO:0000256" key="5">
    <source>
        <dbReference type="ARBA" id="ARBA00022692"/>
    </source>
</evidence>
<evidence type="ECO:0000256" key="4">
    <source>
        <dbReference type="ARBA" id="ARBA00022596"/>
    </source>
</evidence>
<dbReference type="Pfam" id="PF00528">
    <property type="entry name" value="BPD_transp_1"/>
    <property type="match status" value="1"/>
</dbReference>
<evidence type="ECO:0000256" key="2">
    <source>
        <dbReference type="ARBA" id="ARBA00022448"/>
    </source>
</evidence>
<dbReference type="InterPro" id="IPR035906">
    <property type="entry name" value="MetI-like_sf"/>
</dbReference>
<dbReference type="InterPro" id="IPR000515">
    <property type="entry name" value="MetI-like"/>
</dbReference>
<dbReference type="PANTHER" id="PTHR43163:SF6">
    <property type="entry name" value="DIPEPTIDE TRANSPORT SYSTEM PERMEASE PROTEIN DPPB-RELATED"/>
    <property type="match status" value="1"/>
</dbReference>
<evidence type="ECO:0000256" key="8">
    <source>
        <dbReference type="ARBA" id="ARBA00023136"/>
    </source>
</evidence>
<comment type="similarity">
    <text evidence="9">Belongs to the binding-protein-dependent transport system permease family. OppBC subfamily.</text>
</comment>
<dbReference type="HOGENOM" id="CLU_036879_0_2_2"/>
<keyword evidence="7" id="KW-0406">Ion transport</keyword>
<gene>
    <name evidence="12" type="ORF">MSBRM_2470</name>
</gene>
<reference evidence="12 13" key="1">
    <citation type="submission" date="2014-07" db="EMBL/GenBank/DDBJ databases">
        <title>Methanogenic archaea and the global carbon cycle.</title>
        <authorList>
            <person name="Henriksen J.R."/>
            <person name="Luke J."/>
            <person name="Reinhart S."/>
            <person name="Benedict M.N."/>
            <person name="Youngblut N.D."/>
            <person name="Metcalf M.E."/>
            <person name="Whitaker R.J."/>
            <person name="Metcalf W.W."/>
        </authorList>
    </citation>
    <scope>NUCLEOTIDE SEQUENCE [LARGE SCALE GENOMIC DNA]</scope>
    <source>
        <strain evidence="12 13">MS</strain>
    </source>
</reference>
<keyword evidence="4" id="KW-0533">Nickel</keyword>
<feature type="transmembrane region" description="Helical" evidence="10">
    <location>
        <begin position="201"/>
        <end position="220"/>
    </location>
</feature>
<dbReference type="GO" id="GO:0005886">
    <property type="term" value="C:plasma membrane"/>
    <property type="evidence" value="ECO:0007669"/>
    <property type="project" value="UniProtKB-SubCell"/>
</dbReference>
<sequence length="337" mass="37377">MKCLRASEIKRSISENDRKVRRISMWKYIAKRLAMVLVVISGVTLVSFVAMYLAPGDPAELIALERYGQDLDASQIESVREAEGLDAPVYFQYFIWLDHLLHLDLGRSIITSDDVLEEILLKLPATIELTVAGLLISLLIALPIGVLGALQKNTLLDNCCAFISLIGISIPNFWLGILLIWLFSLTLHIFPSYGYGSLNHLALPALTLGISMSSITARLTRASLMEVMEKEYILAARARGFDEYTIVLRHALKNALLPVVTFAGMQLGYLLGGAVIVETIFSWPGIGKLLVDSIFARDFSMVQGCVLFIAVLFSLSSLAVDILYAVLDPRIRYDMYD</sequence>
<evidence type="ECO:0000256" key="1">
    <source>
        <dbReference type="ARBA" id="ARBA00004651"/>
    </source>
</evidence>
<comment type="subcellular location">
    <subcellularLocation>
        <location evidence="1 10">Cell membrane</location>
        <topology evidence="1 10">Multi-pass membrane protein</topology>
    </subcellularLocation>
</comment>
<dbReference type="PROSITE" id="PS50928">
    <property type="entry name" value="ABC_TM1"/>
    <property type="match status" value="1"/>
</dbReference>
<evidence type="ECO:0000256" key="10">
    <source>
        <dbReference type="RuleBase" id="RU363032"/>
    </source>
</evidence>
<proteinExistence type="inferred from homology"/>
<dbReference type="NCBIfam" id="NF045470">
    <property type="entry name" value="Opp2B"/>
    <property type="match status" value="1"/>
</dbReference>
<evidence type="ECO:0000256" key="3">
    <source>
        <dbReference type="ARBA" id="ARBA00022475"/>
    </source>
</evidence>
<dbReference type="EMBL" id="CP009528">
    <property type="protein sequence ID" value="AKB55468.1"/>
    <property type="molecule type" value="Genomic_DNA"/>
</dbReference>
<protein>
    <submittedName>
        <fullName evidence="12">Dipeptide transport system permease protein DppB</fullName>
    </submittedName>
</protein>
<dbReference type="AlphaFoldDB" id="A0A0E3QXG1"/>
<dbReference type="Proteomes" id="UP000033033">
    <property type="component" value="Chromosome"/>
</dbReference>
<keyword evidence="3" id="KW-1003">Cell membrane</keyword>
<evidence type="ECO:0000313" key="13">
    <source>
        <dbReference type="Proteomes" id="UP000033033"/>
    </source>
</evidence>
<dbReference type="InterPro" id="IPR045621">
    <property type="entry name" value="BPD_transp_1_N"/>
</dbReference>
<organism evidence="12 13">
    <name type="scientific">Methanosarcina barkeri MS</name>
    <dbReference type="NCBI Taxonomy" id="1434108"/>
    <lineage>
        <taxon>Archaea</taxon>
        <taxon>Methanobacteriati</taxon>
        <taxon>Methanobacteriota</taxon>
        <taxon>Stenosarchaea group</taxon>
        <taxon>Methanomicrobia</taxon>
        <taxon>Methanosarcinales</taxon>
        <taxon>Methanosarcinaceae</taxon>
        <taxon>Methanosarcina</taxon>
    </lineage>
</organism>
<dbReference type="InterPro" id="IPR050045">
    <property type="entry name" value="Opp2B"/>
</dbReference>
<dbReference type="KEGG" id="mby:MSBRM_2470"/>
<evidence type="ECO:0000256" key="9">
    <source>
        <dbReference type="ARBA" id="ARBA00024202"/>
    </source>
</evidence>
<feature type="transmembrane region" description="Helical" evidence="10">
    <location>
        <begin position="301"/>
        <end position="327"/>
    </location>
</feature>
<keyword evidence="5 10" id="KW-0812">Transmembrane</keyword>
<feature type="transmembrane region" description="Helical" evidence="10">
    <location>
        <begin position="162"/>
        <end position="189"/>
    </location>
</feature>
<keyword evidence="8 10" id="KW-0472">Membrane</keyword>
<dbReference type="SUPFAM" id="SSF161098">
    <property type="entry name" value="MetI-like"/>
    <property type="match status" value="1"/>
</dbReference>
<keyword evidence="13" id="KW-1185">Reference proteome</keyword>